<evidence type="ECO:0000313" key="2">
    <source>
        <dbReference type="EMBL" id="UBN09114.1"/>
    </source>
</evidence>
<reference evidence="2" key="1">
    <citation type="journal article" date="2021" name="Arch. Virol.">
        <title>Complete genome sequence of a putative new and distinct caulimovirus from Metaplexis japonica (Thunb.) Makino in China.</title>
        <authorList>
            <person name="Yang C."/>
            <person name="Sun J."/>
            <person name="Zhang S."/>
            <person name="Wang J."/>
            <person name="Zhang S."/>
            <person name="Yu M."/>
            <person name="Cao M."/>
        </authorList>
    </citation>
    <scope>NUCLEOTIDE SEQUENCE</scope>
    <source>
        <strain evidence="2">LM-Cau-A</strain>
    </source>
</reference>
<keyword evidence="3" id="KW-1185">Reference proteome</keyword>
<name>A0A8K1M6Y9_9VIRU</name>
<feature type="compositionally biased region" description="Polar residues" evidence="1">
    <location>
        <begin position="11"/>
        <end position="22"/>
    </location>
</feature>
<dbReference type="EMBL" id="MW656214">
    <property type="protein sequence ID" value="UBN09114.1"/>
    <property type="molecule type" value="Genomic_DNA"/>
</dbReference>
<dbReference type="RefSeq" id="YP_010805171.1">
    <property type="nucleotide sequence ID" value="NC_077108.1"/>
</dbReference>
<accession>A0A8K1M6Y9</accession>
<protein>
    <submittedName>
        <fullName evidence="2">Uncharacterized protein</fullName>
    </submittedName>
</protein>
<evidence type="ECO:0000313" key="3">
    <source>
        <dbReference type="Proteomes" id="UP001162073"/>
    </source>
</evidence>
<sequence length="106" mass="11734">MVMLSPPSHVKGTNGTASSRSSHAVLPTRPPVLYVSGLTAYPPGGLSYRSRFLTPEVEASPWYLSDSQYPARYKRNKTIQLLLIKKIKKYRNISGQGDRLSPPCLS</sequence>
<organism evidence="2 3">
    <name type="scientific">Metaplexis yellow mottle-associated virus</name>
    <dbReference type="NCBI Taxonomy" id="2878269"/>
    <lineage>
        <taxon>Viruses</taxon>
        <taxon>Riboviria</taxon>
        <taxon>Pararnavirae</taxon>
        <taxon>Artverviricota</taxon>
        <taxon>Revtraviricetes</taxon>
        <taxon>Ortervirales</taxon>
        <taxon>Caulimoviridae</taxon>
        <taxon>Caulimovirus</taxon>
        <taxon>Caulimovirus metaplexis</taxon>
    </lineage>
</organism>
<feature type="region of interest" description="Disordered" evidence="1">
    <location>
        <begin position="1"/>
        <end position="24"/>
    </location>
</feature>
<proteinExistence type="predicted"/>
<evidence type="ECO:0000256" key="1">
    <source>
        <dbReference type="SAM" id="MobiDB-lite"/>
    </source>
</evidence>
<dbReference type="Proteomes" id="UP001162073">
    <property type="component" value="Segment"/>
</dbReference>
<dbReference type="KEGG" id="vg:80544026"/>
<dbReference type="GeneID" id="80544026"/>